<gene>
    <name evidence="4" type="ORF">SHERM_00142</name>
</gene>
<name>A0A9N7R215_STRHE</name>
<protein>
    <recommendedName>
        <fullName evidence="3">CCHC-type domain-containing protein</fullName>
    </recommendedName>
</protein>
<dbReference type="PANTHER" id="PTHR34482:SF49">
    <property type="entry name" value="RETROTRANSPOSON GAG DOMAIN-CONTAINING PROTEIN"/>
    <property type="match status" value="1"/>
</dbReference>
<dbReference type="GO" id="GO:0003676">
    <property type="term" value="F:nucleic acid binding"/>
    <property type="evidence" value="ECO:0007669"/>
    <property type="project" value="InterPro"/>
</dbReference>
<proteinExistence type="predicted"/>
<dbReference type="Gene3D" id="4.10.60.10">
    <property type="entry name" value="Zinc finger, CCHC-type"/>
    <property type="match status" value="1"/>
</dbReference>
<feature type="non-terminal residue" evidence="4">
    <location>
        <position position="1"/>
    </location>
</feature>
<feature type="region of interest" description="Disordered" evidence="2">
    <location>
        <begin position="268"/>
        <end position="309"/>
    </location>
</feature>
<feature type="compositionally biased region" description="Low complexity" evidence="2">
    <location>
        <begin position="273"/>
        <end position="286"/>
    </location>
</feature>
<accession>A0A9N7R215</accession>
<dbReference type="GO" id="GO:0008270">
    <property type="term" value="F:zinc ion binding"/>
    <property type="evidence" value="ECO:0007669"/>
    <property type="project" value="UniProtKB-KW"/>
</dbReference>
<feature type="non-terminal residue" evidence="4">
    <location>
        <position position="309"/>
    </location>
</feature>
<dbReference type="AlphaFoldDB" id="A0A9N7R215"/>
<dbReference type="EMBL" id="CACSLK010007779">
    <property type="protein sequence ID" value="CAA0811116.1"/>
    <property type="molecule type" value="Genomic_DNA"/>
</dbReference>
<keyword evidence="5" id="KW-1185">Reference proteome</keyword>
<feature type="region of interest" description="Disordered" evidence="2">
    <location>
        <begin position="188"/>
        <end position="227"/>
    </location>
</feature>
<organism evidence="4 5">
    <name type="scientific">Striga hermonthica</name>
    <name type="common">Purple witchweed</name>
    <name type="synonym">Buchnera hermonthica</name>
    <dbReference type="NCBI Taxonomy" id="68872"/>
    <lineage>
        <taxon>Eukaryota</taxon>
        <taxon>Viridiplantae</taxon>
        <taxon>Streptophyta</taxon>
        <taxon>Embryophyta</taxon>
        <taxon>Tracheophyta</taxon>
        <taxon>Spermatophyta</taxon>
        <taxon>Magnoliopsida</taxon>
        <taxon>eudicotyledons</taxon>
        <taxon>Gunneridae</taxon>
        <taxon>Pentapetalae</taxon>
        <taxon>asterids</taxon>
        <taxon>lamiids</taxon>
        <taxon>Lamiales</taxon>
        <taxon>Orobanchaceae</taxon>
        <taxon>Buchnereae</taxon>
        <taxon>Striga</taxon>
    </lineage>
</organism>
<sequence length="309" mass="34904">PSSPSPSDSPGLMTTSVSAVLGVNRRAMDERGAVRGTLGVRSMHGGGRDVRTMGSDAWGNTSDGLDRVGIGMLDDERGAHVMKDREVIMEKYYPQGYRMRMERAFWDLTQGTGIVEEYEREFNCMRAFAPHMVDTDLKKAHKFRDGLNQTLCMHVASQGDLLFDETVIRATQLESYQTLNVSAPSAQLVQPISSAPPGSSSGKRKFDSRRDNQKRKCGGNDHRGDRPFARDQFLRCRNCGRYHPGECRYTQRACFNCMKPGHFFSACPEPPRQHAQQQQQQQQQQQLPPPPYQQQQQHRQPPPHQQRAG</sequence>
<evidence type="ECO:0000256" key="1">
    <source>
        <dbReference type="PROSITE-ProRule" id="PRU00047"/>
    </source>
</evidence>
<keyword evidence="1" id="KW-0863">Zinc-finger</keyword>
<feature type="compositionally biased region" description="Pro residues" evidence="2">
    <location>
        <begin position="300"/>
        <end position="309"/>
    </location>
</feature>
<feature type="domain" description="CCHC-type" evidence="3">
    <location>
        <begin position="254"/>
        <end position="269"/>
    </location>
</feature>
<dbReference type="InterPro" id="IPR001878">
    <property type="entry name" value="Znf_CCHC"/>
</dbReference>
<evidence type="ECO:0000256" key="2">
    <source>
        <dbReference type="SAM" id="MobiDB-lite"/>
    </source>
</evidence>
<dbReference type="PROSITE" id="PS50158">
    <property type="entry name" value="ZF_CCHC"/>
    <property type="match status" value="1"/>
</dbReference>
<dbReference type="OrthoDB" id="3863715at2759"/>
<keyword evidence="1" id="KW-0862">Zinc</keyword>
<evidence type="ECO:0000313" key="5">
    <source>
        <dbReference type="Proteomes" id="UP001153555"/>
    </source>
</evidence>
<dbReference type="Pfam" id="PF03732">
    <property type="entry name" value="Retrotrans_gag"/>
    <property type="match status" value="1"/>
</dbReference>
<dbReference type="PANTHER" id="PTHR34482">
    <property type="entry name" value="DNA DAMAGE-INDUCIBLE PROTEIN 1-LIKE"/>
    <property type="match status" value="1"/>
</dbReference>
<comment type="caution">
    <text evidence="4">The sequence shown here is derived from an EMBL/GenBank/DDBJ whole genome shotgun (WGS) entry which is preliminary data.</text>
</comment>
<reference evidence="4" key="1">
    <citation type="submission" date="2019-12" db="EMBL/GenBank/DDBJ databases">
        <authorList>
            <person name="Scholes J."/>
        </authorList>
    </citation>
    <scope>NUCLEOTIDE SEQUENCE</scope>
</reference>
<dbReference type="Proteomes" id="UP001153555">
    <property type="component" value="Unassembled WGS sequence"/>
</dbReference>
<feature type="compositionally biased region" description="Basic and acidic residues" evidence="2">
    <location>
        <begin position="218"/>
        <end position="227"/>
    </location>
</feature>
<dbReference type="InterPro" id="IPR005162">
    <property type="entry name" value="Retrotrans_gag_dom"/>
</dbReference>
<evidence type="ECO:0000313" key="4">
    <source>
        <dbReference type="EMBL" id="CAA0811116.1"/>
    </source>
</evidence>
<evidence type="ECO:0000259" key="3">
    <source>
        <dbReference type="PROSITE" id="PS50158"/>
    </source>
</evidence>
<keyword evidence="1" id="KW-0479">Metal-binding</keyword>